<comment type="caution">
    <text evidence="1">The sequence shown here is derived from an EMBL/GenBank/DDBJ whole genome shotgun (WGS) entry which is preliminary data.</text>
</comment>
<evidence type="ECO:0000313" key="2">
    <source>
        <dbReference type="Proteomes" id="UP000675163"/>
    </source>
</evidence>
<dbReference type="RefSeq" id="WP_209704367.1">
    <property type="nucleotide sequence ID" value="NZ_JAFIDA010000001.1"/>
</dbReference>
<protein>
    <submittedName>
        <fullName evidence="1">Uncharacterized protein</fullName>
    </submittedName>
</protein>
<evidence type="ECO:0000313" key="1">
    <source>
        <dbReference type="EMBL" id="MBP1325327.1"/>
    </source>
</evidence>
<sequence length="91" mass="10190">MLHAMIRPVEEFKTEVKGEGLEEIYERLEEARPEGFDLILAPVAMAKGETAITAVGSFAKRDGLRVIEADNMVALRALLPEGWQMLNVYKD</sequence>
<gene>
    <name evidence="1" type="ORF">JOF28_000559</name>
</gene>
<dbReference type="AlphaFoldDB" id="A0A940PK06"/>
<reference evidence="1" key="1">
    <citation type="submission" date="2021-02" db="EMBL/GenBank/DDBJ databases">
        <title>Sequencing the genomes of 1000 actinobacteria strains.</title>
        <authorList>
            <person name="Klenk H.-P."/>
        </authorList>
    </citation>
    <scope>NUCLEOTIDE SEQUENCE</scope>
    <source>
        <strain evidence="1">DSM 22850</strain>
    </source>
</reference>
<accession>A0A940PK06</accession>
<organism evidence="1 2">
    <name type="scientific">Leucobacter exalbidus</name>
    <dbReference type="NCBI Taxonomy" id="662960"/>
    <lineage>
        <taxon>Bacteria</taxon>
        <taxon>Bacillati</taxon>
        <taxon>Actinomycetota</taxon>
        <taxon>Actinomycetes</taxon>
        <taxon>Micrococcales</taxon>
        <taxon>Microbacteriaceae</taxon>
        <taxon>Leucobacter</taxon>
    </lineage>
</organism>
<dbReference type="EMBL" id="JAFIDA010000001">
    <property type="protein sequence ID" value="MBP1325327.1"/>
    <property type="molecule type" value="Genomic_DNA"/>
</dbReference>
<dbReference type="Proteomes" id="UP000675163">
    <property type="component" value="Unassembled WGS sequence"/>
</dbReference>
<keyword evidence="2" id="KW-1185">Reference proteome</keyword>
<name>A0A940PK06_9MICO</name>
<proteinExistence type="predicted"/>